<sequence>MPHQHLCAQKEQATQLYLRERSPLKFFRRHSQAIYAFLQQVWLQHFGADSPLCLLAVGGLGRGELYPHSDLDLAIVAPEPLHTAQQERIAQFVQTLWDAQLNPAVRSGSLNELCQAAQHDLSTDTAFLEMKYLSGSLNLAQRCEKAFSQQRDIVSFMQGKVLEMQQRHAKQPSFALEPNIKNATGGLRDIHTMMWLAKVQNLSGDWFHAAERALLHRAEWGLLRQSHRILAQIRIELHLAANRAEDRLIFDLQSTLAHNLGLGQHAQQGSEKLMHQTYRALKTVCQLNEMIVPMLCGRVYSHFPRHITHLDDDYYAVGNKIAAKDLKLFEKQPEHLFILIEKLQQNRQLNGIAPKTLRQWWAASQNINAHFYNNPANRARFLRFFEWGDGLTHIMRLLNVYGILGRYLPEWHKIVGLLQHDLFHIYPVDDHILMVLQNMRRFAIDAHSHELPFASGLMHEFEPKSVLYLAALFHDIAKGRNGQHEILGVADAQRFAHDHHLPTEHANLLAWLVEHHLLMSQVAQKQDIDHPQVIADFCEKVVSPQRLTALYLLTVADIRGTNPKIWNGWKAQLLQRLFQAALKHLSGENTPPSTLLNVREQHAHAILSQHHATPKQIKKLWQILGQAYFVSHSVEMMAWHLPILSAQPDLPTAQILPLPDNVLQILVYMPNGDRLFTRLCRLLSQHHLDIVAARAFITEHNFILDTFHVAFDERVLPEEYPQIQAALLQKLHRFIAQPFEIAPSSLKKSRRAKHLPFMPILDIQPDNEQQGWYNIEIIAANRNALLADITEVFAQYQVRLRHAHISTLGDRVEDRFWVHAPQWQLDSLQQWAFQRDLLAQLA</sequence>
<dbReference type="OrthoDB" id="9758038at2"/>
<comment type="caution">
    <text evidence="7">Lacks conserved residue(s) required for the propagation of feature annotation.</text>
</comment>
<dbReference type="EMBL" id="OCNF01000008">
    <property type="protein sequence ID" value="SOD68236.1"/>
    <property type="molecule type" value="Genomic_DNA"/>
</dbReference>
<dbReference type="EC" id="2.7.7.59" evidence="7"/>
<comment type="catalytic activity">
    <reaction evidence="7">
        <text>[protein-PII]-uridylyl-L-tyrosine + H2O = [protein-PII]-L-tyrosine + UMP + H(+)</text>
        <dbReference type="Rhea" id="RHEA:48600"/>
        <dbReference type="Rhea" id="RHEA-COMP:12147"/>
        <dbReference type="Rhea" id="RHEA-COMP:12148"/>
        <dbReference type="ChEBI" id="CHEBI:15377"/>
        <dbReference type="ChEBI" id="CHEBI:15378"/>
        <dbReference type="ChEBI" id="CHEBI:46858"/>
        <dbReference type="ChEBI" id="CHEBI:57865"/>
        <dbReference type="ChEBI" id="CHEBI:90602"/>
    </reaction>
</comment>
<evidence type="ECO:0000259" key="9">
    <source>
        <dbReference type="PROSITE" id="PS51831"/>
    </source>
</evidence>
<keyword evidence="1 7" id="KW-0808">Transferase</keyword>
<comment type="activity regulation">
    <text evidence="7">Uridylyltransferase (UTase) activity is inhibited by glutamine, while glutamine activates uridylyl-removing (UR) activity.</text>
</comment>
<keyword evidence="6 7" id="KW-0511">Multifunctional enzyme</keyword>
<evidence type="ECO:0000256" key="6">
    <source>
        <dbReference type="ARBA" id="ARBA00023268"/>
    </source>
</evidence>
<dbReference type="CDD" id="cd05401">
    <property type="entry name" value="NT_GlnE_GlnD_like"/>
    <property type="match status" value="1"/>
</dbReference>
<evidence type="ECO:0000259" key="8">
    <source>
        <dbReference type="PROSITE" id="PS51671"/>
    </source>
</evidence>
<evidence type="ECO:0000256" key="7">
    <source>
        <dbReference type="HAMAP-Rule" id="MF_00277"/>
    </source>
</evidence>
<evidence type="ECO:0000313" key="11">
    <source>
        <dbReference type="Proteomes" id="UP000219669"/>
    </source>
</evidence>
<dbReference type="SUPFAM" id="SSF109604">
    <property type="entry name" value="HD-domain/PDEase-like"/>
    <property type="match status" value="1"/>
</dbReference>
<dbReference type="CDD" id="cd04900">
    <property type="entry name" value="ACT_UUR-like_1"/>
    <property type="match status" value="1"/>
</dbReference>
<feature type="domain" description="ACT" evidence="8">
    <location>
        <begin position="774"/>
        <end position="842"/>
    </location>
</feature>
<comment type="catalytic activity">
    <reaction evidence="7">
        <text>[protein-PII]-L-tyrosine + UTP = [protein-PII]-uridylyl-L-tyrosine + diphosphate</text>
        <dbReference type="Rhea" id="RHEA:13673"/>
        <dbReference type="Rhea" id="RHEA-COMP:12147"/>
        <dbReference type="Rhea" id="RHEA-COMP:12148"/>
        <dbReference type="ChEBI" id="CHEBI:33019"/>
        <dbReference type="ChEBI" id="CHEBI:46398"/>
        <dbReference type="ChEBI" id="CHEBI:46858"/>
        <dbReference type="ChEBI" id="CHEBI:90602"/>
        <dbReference type="EC" id="2.7.7.59"/>
    </reaction>
</comment>
<dbReference type="SMART" id="SM00471">
    <property type="entry name" value="HDc"/>
    <property type="match status" value="1"/>
</dbReference>
<dbReference type="EC" id="3.1.4.-" evidence="7"/>
<comment type="function">
    <text evidence="7">Modifies, by uridylylation and deuridylylation, the PII regulatory proteins (GlnB and homologs), in response to the nitrogen status of the cell that GlnD senses through the glutamine level. Under low glutamine levels, catalyzes the conversion of the PII proteins and UTP to PII-UMP and PPi, while under higher glutamine levels, GlnD hydrolyzes PII-UMP to PII and UMP (deuridylylation). Thus, controls uridylylation state and activity of the PII proteins, and plays an important role in the regulation of nitrogen metabolism.</text>
</comment>
<gene>
    <name evidence="7" type="primary">glnD</name>
    <name evidence="10" type="ORF">SAMN02746062_01160</name>
</gene>
<evidence type="ECO:0000256" key="2">
    <source>
        <dbReference type="ARBA" id="ARBA00022695"/>
    </source>
</evidence>
<keyword evidence="2 7" id="KW-0548">Nucleotidyltransferase</keyword>
<name>A0A286EBI3_9NEIS</name>
<dbReference type="InterPro" id="IPR045865">
    <property type="entry name" value="ACT-like_dom_sf"/>
</dbReference>
<comment type="domain">
    <text evidence="7">Has four distinct domains: an N-terminal nucleotidyltransferase (NT) domain responsible for UTase activity, a central HD domain that encodes UR activity, and two C-terminal ACT domains that seem to have a role in glutamine sensing.</text>
</comment>
<dbReference type="InterPro" id="IPR013546">
    <property type="entry name" value="PII_UdlTrfase/GS_AdlTrfase"/>
</dbReference>
<dbReference type="InterPro" id="IPR002912">
    <property type="entry name" value="ACT_dom"/>
</dbReference>
<keyword evidence="5 7" id="KW-0460">Magnesium</keyword>
<dbReference type="Proteomes" id="UP000219669">
    <property type="component" value="Unassembled WGS sequence"/>
</dbReference>
<dbReference type="PANTHER" id="PTHR47320:SF1">
    <property type="entry name" value="BIFUNCTIONAL URIDYLYLTRANSFERASE_URIDYLYL-REMOVING ENZYME"/>
    <property type="match status" value="1"/>
</dbReference>
<dbReference type="AlphaFoldDB" id="A0A286EBI3"/>
<dbReference type="Pfam" id="PF08335">
    <property type="entry name" value="GlnD_UR_UTase"/>
    <property type="match status" value="1"/>
</dbReference>
<reference evidence="10 11" key="1">
    <citation type="submission" date="2017-09" db="EMBL/GenBank/DDBJ databases">
        <authorList>
            <person name="Ehlers B."/>
            <person name="Leendertz F.H."/>
        </authorList>
    </citation>
    <scope>NUCLEOTIDE SEQUENCE [LARGE SCALE GENOMIC DNA]</scope>
    <source>
        <strain evidence="10 11">DSM 16848</strain>
    </source>
</reference>
<comment type="similarity">
    <text evidence="7">Belongs to the GlnD family.</text>
</comment>
<keyword evidence="11" id="KW-1185">Reference proteome</keyword>
<dbReference type="GO" id="GO:0008081">
    <property type="term" value="F:phosphoric diester hydrolase activity"/>
    <property type="evidence" value="ECO:0007669"/>
    <property type="project" value="UniProtKB-UniRule"/>
</dbReference>
<feature type="region of interest" description="Uridylyltransferase" evidence="7">
    <location>
        <begin position="1"/>
        <end position="309"/>
    </location>
</feature>
<feature type="domain" description="ACT" evidence="8">
    <location>
        <begin position="664"/>
        <end position="743"/>
    </location>
</feature>
<dbReference type="PROSITE" id="PS51831">
    <property type="entry name" value="HD"/>
    <property type="match status" value="1"/>
</dbReference>
<evidence type="ECO:0000256" key="3">
    <source>
        <dbReference type="ARBA" id="ARBA00022737"/>
    </source>
</evidence>
<dbReference type="HAMAP" id="MF_00277">
    <property type="entry name" value="PII_uridylyl_transf"/>
    <property type="match status" value="1"/>
</dbReference>
<dbReference type="Gene3D" id="1.10.3090.10">
    <property type="entry name" value="cca-adding enzyme, domain 2"/>
    <property type="match status" value="1"/>
</dbReference>
<dbReference type="SUPFAM" id="SSF81301">
    <property type="entry name" value="Nucleotidyltransferase"/>
    <property type="match status" value="1"/>
</dbReference>
<dbReference type="InterPro" id="IPR010043">
    <property type="entry name" value="UTase/UR"/>
</dbReference>
<evidence type="ECO:0000256" key="1">
    <source>
        <dbReference type="ARBA" id="ARBA00022679"/>
    </source>
</evidence>
<dbReference type="PIRSF" id="PIRSF006288">
    <property type="entry name" value="PII_uridyltransf"/>
    <property type="match status" value="1"/>
</dbReference>
<comment type="cofactor">
    <cofactor evidence="7">
        <name>Mg(2+)</name>
        <dbReference type="ChEBI" id="CHEBI:18420"/>
    </cofactor>
</comment>
<keyword evidence="3" id="KW-0677">Repeat</keyword>
<dbReference type="GO" id="GO:0008773">
    <property type="term" value="F:[protein-PII] uridylyltransferase activity"/>
    <property type="evidence" value="ECO:0007669"/>
    <property type="project" value="UniProtKB-UniRule"/>
</dbReference>
<dbReference type="InterPro" id="IPR003607">
    <property type="entry name" value="HD/PDEase_dom"/>
</dbReference>
<keyword evidence="4 7" id="KW-0378">Hydrolase</keyword>
<feature type="domain" description="HD" evidence="9">
    <location>
        <begin position="428"/>
        <end position="550"/>
    </location>
</feature>
<proteinExistence type="inferred from homology"/>
<dbReference type="InterPro" id="IPR043519">
    <property type="entry name" value="NT_sf"/>
</dbReference>
<dbReference type="Pfam" id="PF01966">
    <property type="entry name" value="HD"/>
    <property type="match status" value="1"/>
</dbReference>
<dbReference type="PROSITE" id="PS51671">
    <property type="entry name" value="ACT"/>
    <property type="match status" value="2"/>
</dbReference>
<dbReference type="SUPFAM" id="SSF55021">
    <property type="entry name" value="ACT-like"/>
    <property type="match status" value="2"/>
</dbReference>
<evidence type="ECO:0000256" key="5">
    <source>
        <dbReference type="ARBA" id="ARBA00022842"/>
    </source>
</evidence>
<dbReference type="PANTHER" id="PTHR47320">
    <property type="entry name" value="BIFUNCTIONAL URIDYLYLTRANSFERASE/URIDYLYL-REMOVING ENZYME"/>
    <property type="match status" value="1"/>
</dbReference>
<dbReference type="SUPFAM" id="SSF81593">
    <property type="entry name" value="Nucleotidyltransferase substrate binding subunit/domain"/>
    <property type="match status" value="1"/>
</dbReference>
<dbReference type="Pfam" id="PF03445">
    <property type="entry name" value="DUF294"/>
    <property type="match status" value="1"/>
</dbReference>
<dbReference type="InterPro" id="IPR006674">
    <property type="entry name" value="HD_domain"/>
</dbReference>
<dbReference type="InterPro" id="IPR005105">
    <property type="entry name" value="GlnD_Uridyltrans_N"/>
</dbReference>
<evidence type="ECO:0000313" key="10">
    <source>
        <dbReference type="EMBL" id="SOD68236.1"/>
    </source>
</evidence>
<accession>A0A286EBI3</accession>
<organism evidence="10 11">
    <name type="scientific">Alysiella filiformis DSM 16848</name>
    <dbReference type="NCBI Taxonomy" id="1120981"/>
    <lineage>
        <taxon>Bacteria</taxon>
        <taxon>Pseudomonadati</taxon>
        <taxon>Pseudomonadota</taxon>
        <taxon>Betaproteobacteria</taxon>
        <taxon>Neisseriales</taxon>
        <taxon>Neisseriaceae</taxon>
        <taxon>Alysiella</taxon>
    </lineage>
</organism>
<dbReference type="CDD" id="cd00077">
    <property type="entry name" value="HDc"/>
    <property type="match status" value="1"/>
</dbReference>
<evidence type="ECO:0000256" key="4">
    <source>
        <dbReference type="ARBA" id="ARBA00022801"/>
    </source>
</evidence>
<protein>
    <recommendedName>
        <fullName evidence="7">Bifunctional uridylyltransferase/uridylyl-removing enzyme</fullName>
        <shortName evidence="7">UTase/UR</shortName>
    </recommendedName>
    <alternativeName>
        <fullName evidence="7">Bifunctional [protein-PII] modification enzyme</fullName>
    </alternativeName>
    <alternativeName>
        <fullName evidence="7">Bifunctional nitrogen sensor protein</fullName>
    </alternativeName>
    <domain>
        <recommendedName>
            <fullName evidence="7">[Protein-PII] uridylyltransferase</fullName>
            <shortName evidence="7">PII uridylyltransferase</shortName>
            <shortName evidence="7">UTase</shortName>
            <ecNumber evidence="7">2.7.7.59</ecNumber>
        </recommendedName>
    </domain>
    <domain>
        <recommendedName>
            <fullName evidence="7">[Protein-PII]-UMP uridylyl-removing enzyme</fullName>
            <shortName evidence="7">UR</shortName>
            <ecNumber evidence="7">3.1.4.-</ecNumber>
        </recommendedName>
    </domain>
</protein>
<dbReference type="RefSeq" id="WP_097114218.1">
    <property type="nucleotide sequence ID" value="NZ_CP083931.1"/>
</dbReference>
<dbReference type="GO" id="GO:0006808">
    <property type="term" value="P:regulation of nitrogen utilization"/>
    <property type="evidence" value="ECO:0007669"/>
    <property type="project" value="UniProtKB-UniRule"/>
</dbReference>
<dbReference type="NCBIfam" id="TIGR01693">
    <property type="entry name" value="UTase_glnD"/>
    <property type="match status" value="1"/>
</dbReference>